<gene>
    <name evidence="2" type="ORF">EB796_012763</name>
</gene>
<dbReference type="EMBL" id="VXIV02001880">
    <property type="protein sequence ID" value="KAF6028931.1"/>
    <property type="molecule type" value="Genomic_DNA"/>
</dbReference>
<keyword evidence="1" id="KW-1133">Transmembrane helix</keyword>
<organism evidence="2 3">
    <name type="scientific">Bugula neritina</name>
    <name type="common">Brown bryozoan</name>
    <name type="synonym">Sertularia neritina</name>
    <dbReference type="NCBI Taxonomy" id="10212"/>
    <lineage>
        <taxon>Eukaryota</taxon>
        <taxon>Metazoa</taxon>
        <taxon>Spiralia</taxon>
        <taxon>Lophotrochozoa</taxon>
        <taxon>Bryozoa</taxon>
        <taxon>Gymnolaemata</taxon>
        <taxon>Cheilostomatida</taxon>
        <taxon>Flustrina</taxon>
        <taxon>Buguloidea</taxon>
        <taxon>Bugulidae</taxon>
        <taxon>Bugula</taxon>
    </lineage>
</organism>
<proteinExistence type="predicted"/>
<dbReference type="Proteomes" id="UP000593567">
    <property type="component" value="Unassembled WGS sequence"/>
</dbReference>
<reference evidence="2" key="1">
    <citation type="submission" date="2020-06" db="EMBL/GenBank/DDBJ databases">
        <title>Draft genome of Bugula neritina, a colonial animal packing powerful symbionts and potential medicines.</title>
        <authorList>
            <person name="Rayko M."/>
        </authorList>
    </citation>
    <scope>NUCLEOTIDE SEQUENCE [LARGE SCALE GENOMIC DNA]</scope>
    <source>
        <strain evidence="2">Kwan_BN1</strain>
    </source>
</reference>
<feature type="transmembrane region" description="Helical" evidence="1">
    <location>
        <begin position="18"/>
        <end position="36"/>
    </location>
</feature>
<feature type="transmembrane region" description="Helical" evidence="1">
    <location>
        <begin position="57"/>
        <end position="78"/>
    </location>
</feature>
<protein>
    <submittedName>
        <fullName evidence="2">Uncharacterized protein</fullName>
    </submittedName>
</protein>
<name>A0A7J7JTG2_BUGNE</name>
<dbReference type="AlphaFoldDB" id="A0A7J7JTG2"/>
<evidence type="ECO:0000313" key="2">
    <source>
        <dbReference type="EMBL" id="KAF6028931.1"/>
    </source>
</evidence>
<sequence>MEQKLLAHQARHSVKICLYYNTALQSFICIIFNTTYNHNKVRKLTRSFGLLENEDFCFVNMYTHFLKVLAVIVIVTIWCCDGQSFGVRGAGIGGGARSRRLVQGGQRAGLNNRANLDDLQRRQAILDARRLKKARGNQRARLSNGGRFGQRNNVNAAQFNNKQLHDNLDVQYNKKHHNKFQVAINAEQAHSENFALRKNQGVNLNSGAKLAANNDILAEHHNHLDAANDHEILAQDQLGVGAVRDDRFRLGQNFHGLNDNFFTASDDEIFGHSGFSNNGFPNTNFGRKLFKK</sequence>
<evidence type="ECO:0000313" key="3">
    <source>
        <dbReference type="Proteomes" id="UP000593567"/>
    </source>
</evidence>
<keyword evidence="3" id="KW-1185">Reference proteome</keyword>
<comment type="caution">
    <text evidence="2">The sequence shown here is derived from an EMBL/GenBank/DDBJ whole genome shotgun (WGS) entry which is preliminary data.</text>
</comment>
<evidence type="ECO:0000256" key="1">
    <source>
        <dbReference type="SAM" id="Phobius"/>
    </source>
</evidence>
<accession>A0A7J7JTG2</accession>
<keyword evidence="1" id="KW-0812">Transmembrane</keyword>
<keyword evidence="1" id="KW-0472">Membrane</keyword>